<reference evidence="5 6" key="1">
    <citation type="journal article" date="2023" name="Hortic Res">
        <title>Pangenome of water caltrop reveals structural variations and asymmetric subgenome divergence after allopolyploidization.</title>
        <authorList>
            <person name="Zhang X."/>
            <person name="Chen Y."/>
            <person name="Wang L."/>
            <person name="Yuan Y."/>
            <person name="Fang M."/>
            <person name="Shi L."/>
            <person name="Lu R."/>
            <person name="Comes H.P."/>
            <person name="Ma Y."/>
            <person name="Chen Y."/>
            <person name="Huang G."/>
            <person name="Zhou Y."/>
            <person name="Zheng Z."/>
            <person name="Qiu Y."/>
        </authorList>
    </citation>
    <scope>NUCLEOTIDE SEQUENCE [LARGE SCALE GENOMIC DNA]</scope>
    <source>
        <tissue evidence="5">Roots</tissue>
    </source>
</reference>
<keyword evidence="3" id="KW-0560">Oxidoreductase</keyword>
<gene>
    <name evidence="5" type="ORF">SAY87_021992</name>
</gene>
<dbReference type="GO" id="GO:0046872">
    <property type="term" value="F:metal ion binding"/>
    <property type="evidence" value="ECO:0007669"/>
    <property type="project" value="UniProtKB-KW"/>
</dbReference>
<dbReference type="Gene3D" id="2.60.120.330">
    <property type="entry name" value="B-lactam Antibiotic, Isopenicillin N Synthase, Chain"/>
    <property type="match status" value="1"/>
</dbReference>
<evidence type="ECO:0000313" key="5">
    <source>
        <dbReference type="EMBL" id="KAK4753194.1"/>
    </source>
</evidence>
<protein>
    <recommendedName>
        <fullName evidence="4">Fe2OG dioxygenase domain-containing protein</fullName>
    </recommendedName>
</protein>
<dbReference type="Pfam" id="PF03171">
    <property type="entry name" value="2OG-FeII_Oxy"/>
    <property type="match status" value="1"/>
</dbReference>
<keyword evidence="6" id="KW-1185">Reference proteome</keyword>
<proteinExistence type="inferred from homology"/>
<evidence type="ECO:0000313" key="6">
    <source>
        <dbReference type="Proteomes" id="UP001345219"/>
    </source>
</evidence>
<name>A0AAN7JU69_9MYRT</name>
<dbReference type="InterPro" id="IPR027443">
    <property type="entry name" value="IPNS-like_sf"/>
</dbReference>
<dbReference type="PANTHER" id="PTHR47991">
    <property type="entry name" value="OXOGLUTARATE/IRON-DEPENDENT DIOXYGENASE"/>
    <property type="match status" value="1"/>
</dbReference>
<evidence type="ECO:0000256" key="1">
    <source>
        <dbReference type="ARBA" id="ARBA00022723"/>
    </source>
</evidence>
<comment type="similarity">
    <text evidence="3">Belongs to the iron/ascorbate-dependent oxidoreductase family.</text>
</comment>
<evidence type="ECO:0000256" key="2">
    <source>
        <dbReference type="ARBA" id="ARBA00023004"/>
    </source>
</evidence>
<feature type="domain" description="Fe2OG dioxygenase" evidence="4">
    <location>
        <begin position="136"/>
        <end position="236"/>
    </location>
</feature>
<organism evidence="5 6">
    <name type="scientific">Trapa incisa</name>
    <dbReference type="NCBI Taxonomy" id="236973"/>
    <lineage>
        <taxon>Eukaryota</taxon>
        <taxon>Viridiplantae</taxon>
        <taxon>Streptophyta</taxon>
        <taxon>Embryophyta</taxon>
        <taxon>Tracheophyta</taxon>
        <taxon>Spermatophyta</taxon>
        <taxon>Magnoliopsida</taxon>
        <taxon>eudicotyledons</taxon>
        <taxon>Gunneridae</taxon>
        <taxon>Pentapetalae</taxon>
        <taxon>rosids</taxon>
        <taxon>malvids</taxon>
        <taxon>Myrtales</taxon>
        <taxon>Lythraceae</taxon>
        <taxon>Trapa</taxon>
    </lineage>
</organism>
<dbReference type="Proteomes" id="UP001345219">
    <property type="component" value="Chromosome 16"/>
</dbReference>
<dbReference type="InterPro" id="IPR005123">
    <property type="entry name" value="Oxoglu/Fe-dep_dioxygenase_dom"/>
</dbReference>
<dbReference type="InterPro" id="IPR044861">
    <property type="entry name" value="IPNS-like_FE2OG_OXY"/>
</dbReference>
<dbReference type="GO" id="GO:0016491">
    <property type="term" value="F:oxidoreductase activity"/>
    <property type="evidence" value="ECO:0007669"/>
    <property type="project" value="UniProtKB-KW"/>
</dbReference>
<evidence type="ECO:0000256" key="3">
    <source>
        <dbReference type="RuleBase" id="RU003682"/>
    </source>
</evidence>
<evidence type="ECO:0000259" key="4">
    <source>
        <dbReference type="PROSITE" id="PS51471"/>
    </source>
</evidence>
<dbReference type="EMBL" id="JAXIOK010000016">
    <property type="protein sequence ID" value="KAK4753194.1"/>
    <property type="molecule type" value="Genomic_DNA"/>
</dbReference>
<dbReference type="SUPFAM" id="SSF51197">
    <property type="entry name" value="Clavaminate synthase-like"/>
    <property type="match status" value="1"/>
</dbReference>
<dbReference type="PROSITE" id="PS51471">
    <property type="entry name" value="FE2OG_OXY"/>
    <property type="match status" value="1"/>
</dbReference>
<keyword evidence="1 3" id="KW-0479">Metal-binding</keyword>
<sequence>MNPRSPFRSLSSMSGAYAAKTRPSWKSCTLLAGIVPGFFQVEMKKFFSLQLEEEKRRLWQTPDNQEGLGQLFVVSDEQKLDWSDLFYKKMPPKLSFREKMELYCHEMKVLAMLILGSLARALKVDAVMMWEMFEDGVQSIRMNYYLPCPEPSKAIGFSPHSDADALTILYQFNYTDGLQIRKDGIWMPIRSIPNALIVNKGDIMEIFSNGIYRNIEHRATVNSTKERLSVATFYSCRLDTDLGPAPNLVGLPFFRLFQSSSTSRTSTLRG</sequence>
<dbReference type="AlphaFoldDB" id="A0AAN7JU69"/>
<dbReference type="InterPro" id="IPR050295">
    <property type="entry name" value="Plant_2OG-oxidoreductases"/>
</dbReference>
<comment type="caution">
    <text evidence="5">The sequence shown here is derived from an EMBL/GenBank/DDBJ whole genome shotgun (WGS) entry which is preliminary data.</text>
</comment>
<keyword evidence="2 3" id="KW-0408">Iron</keyword>
<accession>A0AAN7JU69</accession>